<dbReference type="EMBL" id="MU007089">
    <property type="protein sequence ID" value="KAF2422582.1"/>
    <property type="molecule type" value="Genomic_DNA"/>
</dbReference>
<evidence type="ECO:0000256" key="1">
    <source>
        <dbReference type="SAM" id="MobiDB-lite"/>
    </source>
</evidence>
<sequence>MAADSLSVHHIGRARTLEYHKHFFSRYHQRRPSTRLSVSSSKNTCAPKTYHWHHPRETMSSKGTSGYSDQSRPDPTCEQCHGSGSYGHTYFRSVTKICWSCEATGSTTDRRERTVSCNECGRSGDHTVQEPYVVEEKCECYY</sequence>
<evidence type="ECO:0000313" key="3">
    <source>
        <dbReference type="Proteomes" id="UP000800235"/>
    </source>
</evidence>
<proteinExistence type="predicted"/>
<organism evidence="2 3">
    <name type="scientific">Tothia fuscella</name>
    <dbReference type="NCBI Taxonomy" id="1048955"/>
    <lineage>
        <taxon>Eukaryota</taxon>
        <taxon>Fungi</taxon>
        <taxon>Dikarya</taxon>
        <taxon>Ascomycota</taxon>
        <taxon>Pezizomycotina</taxon>
        <taxon>Dothideomycetes</taxon>
        <taxon>Pleosporomycetidae</taxon>
        <taxon>Venturiales</taxon>
        <taxon>Cylindrosympodiaceae</taxon>
        <taxon>Tothia</taxon>
    </lineage>
</organism>
<evidence type="ECO:0000313" key="2">
    <source>
        <dbReference type="EMBL" id="KAF2422582.1"/>
    </source>
</evidence>
<gene>
    <name evidence="2" type="ORF">EJ08DRAFT_476265</name>
</gene>
<protein>
    <submittedName>
        <fullName evidence="2">Uncharacterized protein</fullName>
    </submittedName>
</protein>
<comment type="caution">
    <text evidence="2">The sequence shown here is derived from an EMBL/GenBank/DDBJ whole genome shotgun (WGS) entry which is preliminary data.</text>
</comment>
<dbReference type="Proteomes" id="UP000800235">
    <property type="component" value="Unassembled WGS sequence"/>
</dbReference>
<feature type="compositionally biased region" description="Polar residues" evidence="1">
    <location>
        <begin position="58"/>
        <end position="70"/>
    </location>
</feature>
<accession>A0A9P4NHX2</accession>
<dbReference type="AlphaFoldDB" id="A0A9P4NHX2"/>
<feature type="region of interest" description="Disordered" evidence="1">
    <location>
        <begin position="54"/>
        <end position="74"/>
    </location>
</feature>
<name>A0A9P4NHX2_9PEZI</name>
<keyword evidence="3" id="KW-1185">Reference proteome</keyword>
<reference evidence="2" key="1">
    <citation type="journal article" date="2020" name="Stud. Mycol.">
        <title>101 Dothideomycetes genomes: a test case for predicting lifestyles and emergence of pathogens.</title>
        <authorList>
            <person name="Haridas S."/>
            <person name="Albert R."/>
            <person name="Binder M."/>
            <person name="Bloem J."/>
            <person name="Labutti K."/>
            <person name="Salamov A."/>
            <person name="Andreopoulos B."/>
            <person name="Baker S."/>
            <person name="Barry K."/>
            <person name="Bills G."/>
            <person name="Bluhm B."/>
            <person name="Cannon C."/>
            <person name="Castanera R."/>
            <person name="Culley D."/>
            <person name="Daum C."/>
            <person name="Ezra D."/>
            <person name="Gonzalez J."/>
            <person name="Henrissat B."/>
            <person name="Kuo A."/>
            <person name="Liang C."/>
            <person name="Lipzen A."/>
            <person name="Lutzoni F."/>
            <person name="Magnuson J."/>
            <person name="Mondo S."/>
            <person name="Nolan M."/>
            <person name="Ohm R."/>
            <person name="Pangilinan J."/>
            <person name="Park H.-J."/>
            <person name="Ramirez L."/>
            <person name="Alfaro M."/>
            <person name="Sun H."/>
            <person name="Tritt A."/>
            <person name="Yoshinaga Y."/>
            <person name="Zwiers L.-H."/>
            <person name="Turgeon B."/>
            <person name="Goodwin S."/>
            <person name="Spatafora J."/>
            <person name="Crous P."/>
            <person name="Grigoriev I."/>
        </authorList>
    </citation>
    <scope>NUCLEOTIDE SEQUENCE</scope>
    <source>
        <strain evidence="2">CBS 130266</strain>
    </source>
</reference>